<evidence type="ECO:0000256" key="4">
    <source>
        <dbReference type="ARBA" id="ARBA00022692"/>
    </source>
</evidence>
<keyword evidence="6 10" id="KW-1133">Transmembrane helix</keyword>
<reference evidence="11" key="1">
    <citation type="submission" date="2019-08" db="EMBL/GenBank/DDBJ databases">
        <title>The genome of the North American firefly Photinus pyralis.</title>
        <authorList>
            <consortium name="Photinus pyralis genome working group"/>
            <person name="Fallon T.R."/>
            <person name="Sander Lower S.E."/>
            <person name="Weng J.-K."/>
        </authorList>
    </citation>
    <scope>NUCLEOTIDE SEQUENCE</scope>
    <source>
        <strain evidence="11">TRF0915ILg1</strain>
        <tissue evidence="11">Whole body</tissue>
    </source>
</reference>
<dbReference type="Proteomes" id="UP000801492">
    <property type="component" value="Unassembled WGS sequence"/>
</dbReference>
<evidence type="ECO:0000256" key="5">
    <source>
        <dbReference type="ARBA" id="ARBA00022725"/>
    </source>
</evidence>
<evidence type="ECO:0000256" key="9">
    <source>
        <dbReference type="ARBA" id="ARBA00023224"/>
    </source>
</evidence>
<keyword evidence="7 10" id="KW-0472">Membrane</keyword>
<dbReference type="EMBL" id="VTPC01086129">
    <property type="protein sequence ID" value="KAF2886865.1"/>
    <property type="molecule type" value="Genomic_DNA"/>
</dbReference>
<dbReference type="OrthoDB" id="6819647at2759"/>
<keyword evidence="2" id="KW-1003">Cell membrane</keyword>
<dbReference type="PANTHER" id="PTHR21137">
    <property type="entry name" value="ODORANT RECEPTOR"/>
    <property type="match status" value="1"/>
</dbReference>
<keyword evidence="12" id="KW-1185">Reference proteome</keyword>
<dbReference type="Pfam" id="PF02949">
    <property type="entry name" value="7tm_6"/>
    <property type="match status" value="1"/>
</dbReference>
<keyword evidence="9" id="KW-0807">Transducer</keyword>
<organism evidence="11 12">
    <name type="scientific">Ignelater luminosus</name>
    <name type="common">Cucubano</name>
    <name type="synonym">Pyrophorus luminosus</name>
    <dbReference type="NCBI Taxonomy" id="2038154"/>
    <lineage>
        <taxon>Eukaryota</taxon>
        <taxon>Metazoa</taxon>
        <taxon>Ecdysozoa</taxon>
        <taxon>Arthropoda</taxon>
        <taxon>Hexapoda</taxon>
        <taxon>Insecta</taxon>
        <taxon>Pterygota</taxon>
        <taxon>Neoptera</taxon>
        <taxon>Endopterygota</taxon>
        <taxon>Coleoptera</taxon>
        <taxon>Polyphaga</taxon>
        <taxon>Elateriformia</taxon>
        <taxon>Elateroidea</taxon>
        <taxon>Elateridae</taxon>
        <taxon>Agrypninae</taxon>
        <taxon>Pyrophorini</taxon>
        <taxon>Ignelater</taxon>
    </lineage>
</organism>
<sequence>MLVKLYASMKTRKDLLQVINKMEKFWAVDKYDDDLKMDIQQVYGNVKKSAKLMLIILFVGVSVYLKQAIFARKFVYSAYHPTDRNKSPDYELMFSFQVYFAIIACVFMLGSDGLFLALITNISCELKVVKNRFANIPIIRNKDEKYNTNDSLRTLFQVVDHHNLILE</sequence>
<comment type="subcellular location">
    <subcellularLocation>
        <location evidence="1">Cell membrane</location>
        <topology evidence="1">Multi-pass membrane protein</topology>
    </subcellularLocation>
</comment>
<gene>
    <name evidence="11" type="ORF">ILUMI_19308</name>
</gene>
<dbReference type="GO" id="GO:0005886">
    <property type="term" value="C:plasma membrane"/>
    <property type="evidence" value="ECO:0007669"/>
    <property type="project" value="UniProtKB-SubCell"/>
</dbReference>
<dbReference type="GO" id="GO:0007165">
    <property type="term" value="P:signal transduction"/>
    <property type="evidence" value="ECO:0007669"/>
    <property type="project" value="UniProtKB-KW"/>
</dbReference>
<dbReference type="GO" id="GO:0005549">
    <property type="term" value="F:odorant binding"/>
    <property type="evidence" value="ECO:0007669"/>
    <property type="project" value="InterPro"/>
</dbReference>
<keyword evidence="4 10" id="KW-0812">Transmembrane</keyword>
<evidence type="ECO:0000256" key="1">
    <source>
        <dbReference type="ARBA" id="ARBA00004651"/>
    </source>
</evidence>
<accession>A0A8K0CGI4</accession>
<evidence type="ECO:0000256" key="8">
    <source>
        <dbReference type="ARBA" id="ARBA00023170"/>
    </source>
</evidence>
<feature type="transmembrane region" description="Helical" evidence="10">
    <location>
        <begin position="52"/>
        <end position="76"/>
    </location>
</feature>
<dbReference type="PANTHER" id="PTHR21137:SF35">
    <property type="entry name" value="ODORANT RECEPTOR 19A-RELATED"/>
    <property type="match status" value="1"/>
</dbReference>
<dbReference type="GO" id="GO:0004984">
    <property type="term" value="F:olfactory receptor activity"/>
    <property type="evidence" value="ECO:0007669"/>
    <property type="project" value="InterPro"/>
</dbReference>
<evidence type="ECO:0000313" key="11">
    <source>
        <dbReference type="EMBL" id="KAF2886865.1"/>
    </source>
</evidence>
<evidence type="ECO:0000313" key="12">
    <source>
        <dbReference type="Proteomes" id="UP000801492"/>
    </source>
</evidence>
<dbReference type="AlphaFoldDB" id="A0A8K0CGI4"/>
<dbReference type="InterPro" id="IPR004117">
    <property type="entry name" value="7tm6_olfct_rcpt"/>
</dbReference>
<evidence type="ECO:0000256" key="10">
    <source>
        <dbReference type="SAM" id="Phobius"/>
    </source>
</evidence>
<protein>
    <submittedName>
        <fullName evidence="11">Uncharacterized protein</fullName>
    </submittedName>
</protein>
<evidence type="ECO:0000256" key="2">
    <source>
        <dbReference type="ARBA" id="ARBA00022475"/>
    </source>
</evidence>
<feature type="transmembrane region" description="Helical" evidence="10">
    <location>
        <begin position="96"/>
        <end position="122"/>
    </location>
</feature>
<keyword evidence="8" id="KW-0675">Receptor</keyword>
<evidence type="ECO:0000256" key="3">
    <source>
        <dbReference type="ARBA" id="ARBA00022606"/>
    </source>
</evidence>
<proteinExistence type="predicted"/>
<comment type="caution">
    <text evidence="11">The sequence shown here is derived from an EMBL/GenBank/DDBJ whole genome shotgun (WGS) entry which is preliminary data.</text>
</comment>
<name>A0A8K0CGI4_IGNLU</name>
<evidence type="ECO:0000256" key="6">
    <source>
        <dbReference type="ARBA" id="ARBA00022989"/>
    </source>
</evidence>
<evidence type="ECO:0000256" key="7">
    <source>
        <dbReference type="ARBA" id="ARBA00023136"/>
    </source>
</evidence>
<keyword evidence="3" id="KW-0716">Sensory transduction</keyword>
<keyword evidence="5" id="KW-0552">Olfaction</keyword>